<evidence type="ECO:0000256" key="1">
    <source>
        <dbReference type="ARBA" id="ARBA00004786"/>
    </source>
</evidence>
<dbReference type="InterPro" id="IPR002872">
    <property type="entry name" value="Proline_DH_dom"/>
</dbReference>
<keyword evidence="2 5" id="KW-0560">Oxidoreductase</keyword>
<evidence type="ECO:0000259" key="7">
    <source>
        <dbReference type="Pfam" id="PF00171"/>
    </source>
</evidence>
<dbReference type="SUPFAM" id="SSF81935">
    <property type="entry name" value="N-terminal domain of bifunctional PutA protein"/>
    <property type="match status" value="1"/>
</dbReference>
<dbReference type="Gene3D" id="3.20.20.220">
    <property type="match status" value="1"/>
</dbReference>
<feature type="active site" evidence="6">
    <location>
        <position position="804"/>
    </location>
</feature>
<dbReference type="InterPro" id="IPR029041">
    <property type="entry name" value="FAD-linked_oxidoreductase-like"/>
</dbReference>
<dbReference type="InterPro" id="IPR015590">
    <property type="entry name" value="Aldehyde_DH_dom"/>
</dbReference>
<keyword evidence="3 5" id="KW-0520">NAD</keyword>
<dbReference type="Gene3D" id="1.20.5.460">
    <property type="entry name" value="Single helix bin"/>
    <property type="match status" value="1"/>
</dbReference>
<keyword evidence="5" id="KW-0285">Flavoprotein</keyword>
<comment type="cofactor">
    <cofactor evidence="5">
        <name>FAD</name>
        <dbReference type="ChEBI" id="CHEBI:57692"/>
    </cofactor>
</comment>
<dbReference type="PIRSF" id="PIRSF000197">
    <property type="entry name" value="Bifunct_PutA"/>
    <property type="match status" value="1"/>
</dbReference>
<evidence type="ECO:0000256" key="4">
    <source>
        <dbReference type="ARBA" id="ARBA00048142"/>
    </source>
</evidence>
<proteinExistence type="inferred from homology"/>
<accession>A0A520MNG7</accession>
<keyword evidence="5" id="KW-0804">Transcription</keyword>
<comment type="pathway">
    <text evidence="1 5">Amino-acid degradation; L-proline degradation into L-glutamate; L-glutamate from L-proline: step 2/2.</text>
</comment>
<gene>
    <name evidence="10" type="primary">putA</name>
    <name evidence="10" type="ORF">EVA96_01060</name>
</gene>
<dbReference type="InterPro" id="IPR024082">
    <property type="entry name" value="PRODH_PutA_dom_II"/>
</dbReference>
<dbReference type="GO" id="GO:0003700">
    <property type="term" value="F:DNA-binding transcription factor activity"/>
    <property type="evidence" value="ECO:0007669"/>
    <property type="project" value="InterPro"/>
</dbReference>
<feature type="active site" evidence="6">
    <location>
        <position position="770"/>
    </location>
</feature>
<organism evidence="10 11">
    <name type="scientific">SAR86 cluster bacterium</name>
    <dbReference type="NCBI Taxonomy" id="2030880"/>
    <lineage>
        <taxon>Bacteria</taxon>
        <taxon>Pseudomonadati</taxon>
        <taxon>Pseudomonadota</taxon>
        <taxon>Gammaproteobacteria</taxon>
        <taxon>SAR86 cluster</taxon>
    </lineage>
</organism>
<dbReference type="NCBIfam" id="TIGR01238">
    <property type="entry name" value="D1pyr5carbox3"/>
    <property type="match status" value="1"/>
</dbReference>
<dbReference type="SUPFAM" id="SSF53720">
    <property type="entry name" value="ALDH-like"/>
    <property type="match status" value="1"/>
</dbReference>
<evidence type="ECO:0000256" key="3">
    <source>
        <dbReference type="ARBA" id="ARBA00023027"/>
    </source>
</evidence>
<reference evidence="10 11" key="1">
    <citation type="submission" date="2019-02" db="EMBL/GenBank/DDBJ databases">
        <title>Prokaryotic population dynamics and viral predation in marine succession experiment using metagenomics: the confinement effect.</title>
        <authorList>
            <person name="Haro-Moreno J.M."/>
            <person name="Rodriguez-Valera F."/>
            <person name="Lopez-Perez M."/>
        </authorList>
    </citation>
    <scope>NUCLEOTIDE SEQUENCE [LARGE SCALE GENOMIC DNA]</scope>
    <source>
        <strain evidence="10">MED-G163</strain>
    </source>
</reference>
<dbReference type="Gene3D" id="3.40.309.10">
    <property type="entry name" value="Aldehyde Dehydrogenase, Chain A, domain 2"/>
    <property type="match status" value="1"/>
</dbReference>
<comment type="catalytic activity">
    <reaction evidence="4 5">
        <text>L-glutamate 5-semialdehyde + NAD(+) + H2O = L-glutamate + NADH + 2 H(+)</text>
        <dbReference type="Rhea" id="RHEA:30235"/>
        <dbReference type="ChEBI" id="CHEBI:15377"/>
        <dbReference type="ChEBI" id="CHEBI:15378"/>
        <dbReference type="ChEBI" id="CHEBI:29985"/>
        <dbReference type="ChEBI" id="CHEBI:57540"/>
        <dbReference type="ChEBI" id="CHEBI:57945"/>
        <dbReference type="ChEBI" id="CHEBI:58066"/>
        <dbReference type="EC" id="1.2.1.88"/>
    </reaction>
</comment>
<evidence type="ECO:0000259" key="8">
    <source>
        <dbReference type="Pfam" id="PF01619"/>
    </source>
</evidence>
<feature type="domain" description="Proline dehydrogenase PutA" evidence="9">
    <location>
        <begin position="51"/>
        <end position="164"/>
    </location>
</feature>
<keyword evidence="5" id="KW-0642">Proline metabolism</keyword>
<dbReference type="EC" id="1.2.1.88" evidence="5"/>
<evidence type="ECO:0000313" key="11">
    <source>
        <dbReference type="Proteomes" id="UP000315782"/>
    </source>
</evidence>
<dbReference type="PANTHER" id="PTHR42862:SF1">
    <property type="entry name" value="DELTA-1-PYRROLINE-5-CARBOXYLATE DEHYDROGENASE 2, ISOFORM A-RELATED"/>
    <property type="match status" value="1"/>
</dbReference>
<dbReference type="FunFam" id="3.40.309.10:FF:000005">
    <property type="entry name" value="1-pyrroline-5-carboxylate dehydrogenase 1"/>
    <property type="match status" value="1"/>
</dbReference>
<comment type="catalytic activity">
    <reaction evidence="5">
        <text>L-proline + a quinone = (S)-1-pyrroline-5-carboxylate + a quinol + H(+)</text>
        <dbReference type="Rhea" id="RHEA:23784"/>
        <dbReference type="ChEBI" id="CHEBI:15378"/>
        <dbReference type="ChEBI" id="CHEBI:17388"/>
        <dbReference type="ChEBI" id="CHEBI:24646"/>
        <dbReference type="ChEBI" id="CHEBI:60039"/>
        <dbReference type="ChEBI" id="CHEBI:132124"/>
        <dbReference type="EC" id="1.5.5.2"/>
    </reaction>
</comment>
<dbReference type="CDD" id="cd07125">
    <property type="entry name" value="ALDH_PutA-P5CDH"/>
    <property type="match status" value="1"/>
</dbReference>
<dbReference type="InterPro" id="IPR005933">
    <property type="entry name" value="PutA_C"/>
</dbReference>
<dbReference type="EMBL" id="SHBI01000002">
    <property type="protein sequence ID" value="RZO22768.1"/>
    <property type="molecule type" value="Genomic_DNA"/>
</dbReference>
<keyword evidence="5" id="KW-0274">FAD</keyword>
<feature type="domain" description="Proline dehydrogenase" evidence="8">
    <location>
        <begin position="176"/>
        <end position="460"/>
    </location>
</feature>
<dbReference type="InterPro" id="IPR025703">
    <property type="entry name" value="Bifunct_PutA"/>
</dbReference>
<dbReference type="GO" id="GO:0003842">
    <property type="term" value="F:L-glutamate gamma-semialdehyde dehydrogenase activity"/>
    <property type="evidence" value="ECO:0007669"/>
    <property type="project" value="UniProtKB-UniRule"/>
</dbReference>
<dbReference type="PROSITE" id="PS00070">
    <property type="entry name" value="ALDEHYDE_DEHYDR_CYS"/>
    <property type="match status" value="1"/>
</dbReference>
<comment type="similarity">
    <text evidence="5">In the N-terminal section; belongs to the proline dehydrogenase family.</text>
</comment>
<evidence type="ECO:0000313" key="10">
    <source>
        <dbReference type="EMBL" id="RZO22768.1"/>
    </source>
</evidence>
<dbReference type="Proteomes" id="UP000315782">
    <property type="component" value="Unassembled WGS sequence"/>
</dbReference>
<dbReference type="Pfam" id="PF00171">
    <property type="entry name" value="Aldedh"/>
    <property type="match status" value="1"/>
</dbReference>
<dbReference type="GO" id="GO:0004657">
    <property type="term" value="F:proline dehydrogenase activity"/>
    <property type="evidence" value="ECO:0007669"/>
    <property type="project" value="UniProtKB-UniRule"/>
</dbReference>
<name>A0A520MNG7_9GAMM</name>
<dbReference type="GO" id="GO:0003677">
    <property type="term" value="F:DNA binding"/>
    <property type="evidence" value="ECO:0007669"/>
    <property type="project" value="UniProtKB-KW"/>
</dbReference>
<dbReference type="Gene3D" id="3.40.605.10">
    <property type="entry name" value="Aldehyde Dehydrogenase, Chain A, domain 1"/>
    <property type="match status" value="1"/>
</dbReference>
<keyword evidence="5" id="KW-0678">Repressor</keyword>
<dbReference type="SUPFAM" id="SSF51730">
    <property type="entry name" value="FAD-linked oxidoreductase"/>
    <property type="match status" value="1"/>
</dbReference>
<comment type="similarity">
    <text evidence="5">In the C-terminal section; belongs to the aldehyde dehydrogenase family.</text>
</comment>
<dbReference type="EC" id="1.5.5.2" evidence="5"/>
<evidence type="ECO:0000256" key="5">
    <source>
        <dbReference type="PIRNR" id="PIRNR000197"/>
    </source>
</evidence>
<dbReference type="Pfam" id="PF01619">
    <property type="entry name" value="Pro_dh"/>
    <property type="match status" value="1"/>
</dbReference>
<keyword evidence="5" id="KW-0238">DNA-binding</keyword>
<dbReference type="InterPro" id="IPR050485">
    <property type="entry name" value="Proline_metab_enzyme"/>
</dbReference>
<sequence>MALSKNKFLSETSIVSGLLKDSTFLDDPSISSNAKKIIDSCRDQKSERTKLDAFLSEYGLDNQEGVALMCMAESILRIPDSKTRDLIISEKLSEGRWIDHLNKADSLFVNASTWGLLLAGKVITTPSEWSKNPNSFLNKMISKSGEFPIRNAVVAAMYILSQEFVMGRDFDDIKKIRDIENNIYSFDMLGEAARNADQADTYYQSYKNAIDEVGKINQSKNTLNGVSIKISALFPNYEMRKFNEIKSILVPKLIELTEYAIDKNVEITIDAEEQDRLGVSLEIIKKMALSQKIQDWPGFGIALQAYGKRAPFVIDWLSDLLKSRGSMHLRLVKGAYWDYEIKHAQVFGYENYSVFTKKSVTDLSYLSCAKKIFEINSIYPKFATHNAHTISAIHHLGGDRDYEFQRLFGMGELLYKCADNVLNHQKKTSIYAPIGKYKDLLPYLVRRLLENGANSSFINRLLDPKTDSNWLSSSPHLKIADESKDIPLPNKIYNDRENSKGMDISERENLEEIKTKINKYKGSLQNVSSIYKGRNDNDLSKNKIFSLGDASEIGTSVFDNLQEIENCLNANHTNDWANMLPEERGAILTSISNDLENEPYELIYYLMHEAGKTIQNAIDEIREAIDFLRYYSKEIIDLTKKDNTLEGPTGEINVLSYSSKGHFLCISPWNFPVAILIGQISAALACGNRVTIKPSEHTSILGYLIVQKFHKHGVPIDALELILGDGIYGDMLSKIKTVKGVAFTGSLETAKKIQTNLNNSHKEIIPLIAETGGINVMIVDSSALLEQANDDIIRSAFDSSGQRCSALRLLCIQDEIYNDLLKMLNGSMRELKIGNPEDLDTDMGPIINKESFKKLSSHIEFFKESGMPVHQSTDQKFSNHIPPTIIEIDKLSDLKNEQFGPILHILKFKSDEVDELIREVNDSGFGLTMGIHTRIESRADMFSEKCNIGNIYINRDMVGAVVGSQPFGGQGLSGSGYKAGGPNYLLQFLNEKVVSKNSVAFGGNAELLNIQEEK</sequence>
<dbReference type="InterPro" id="IPR016160">
    <property type="entry name" value="Ald_DH_CS_CYS"/>
</dbReference>
<dbReference type="NCBIfam" id="NF008869">
    <property type="entry name" value="PRK11904.1"/>
    <property type="match status" value="1"/>
</dbReference>
<protein>
    <recommendedName>
        <fullName evidence="5">Bifunctional protein PutA</fullName>
    </recommendedName>
    <domain>
        <recommendedName>
            <fullName evidence="5">Proline dehydrogenase</fullName>
            <ecNumber evidence="5">1.5.5.2</ecNumber>
        </recommendedName>
        <alternativeName>
            <fullName evidence="5">Proline oxidase</fullName>
        </alternativeName>
    </domain>
    <domain>
        <recommendedName>
            <fullName evidence="5">Delta-1-pyrroline-5-carboxylate dehydrogenase</fullName>
            <shortName evidence="5">P5C dehydrogenase</shortName>
            <ecNumber evidence="5">1.2.1.88</ecNumber>
        </recommendedName>
        <alternativeName>
            <fullName evidence="5">L-glutamate gamma-semialdehyde dehydrogenase</fullName>
        </alternativeName>
    </domain>
</protein>
<dbReference type="AlphaFoldDB" id="A0A520MNG7"/>
<dbReference type="InterPro" id="IPR024089">
    <property type="entry name" value="PRODH_PutA_dom_I/II"/>
</dbReference>
<dbReference type="InterPro" id="IPR016161">
    <property type="entry name" value="Ald_DH/histidinol_DH"/>
</dbReference>
<keyword evidence="5" id="KW-0805">Transcription regulation</keyword>
<dbReference type="GO" id="GO:0009898">
    <property type="term" value="C:cytoplasmic side of plasma membrane"/>
    <property type="evidence" value="ECO:0007669"/>
    <property type="project" value="TreeGrafter"/>
</dbReference>
<dbReference type="PANTHER" id="PTHR42862">
    <property type="entry name" value="DELTA-1-PYRROLINE-5-CARBOXYLATE DEHYDROGENASE 1, ISOFORM A-RELATED"/>
    <property type="match status" value="1"/>
</dbReference>
<feature type="domain" description="Aldehyde dehydrogenase" evidence="7">
    <location>
        <begin position="573"/>
        <end position="994"/>
    </location>
</feature>
<dbReference type="UniPathway" id="UPA00261">
    <property type="reaction ID" value="UER00373"/>
</dbReference>
<comment type="caution">
    <text evidence="10">The sequence shown here is derived from an EMBL/GenBank/DDBJ whole genome shotgun (WGS) entry which is preliminary data.</text>
</comment>
<comment type="function">
    <text evidence="5">Oxidizes proline to glutamate for use as a carbon and nitrogen source.</text>
</comment>
<evidence type="ECO:0000259" key="9">
    <source>
        <dbReference type="Pfam" id="PF14850"/>
    </source>
</evidence>
<dbReference type="GO" id="GO:0010133">
    <property type="term" value="P:L-proline catabolic process to L-glutamate"/>
    <property type="evidence" value="ECO:0007669"/>
    <property type="project" value="UniProtKB-UniRule"/>
</dbReference>
<dbReference type="InterPro" id="IPR016163">
    <property type="entry name" value="Ald_DH_C"/>
</dbReference>
<dbReference type="Pfam" id="PF14850">
    <property type="entry name" value="Pro_dh-DNA_bdg"/>
    <property type="match status" value="1"/>
</dbReference>
<dbReference type="InterPro" id="IPR016162">
    <property type="entry name" value="Ald_DH_N"/>
</dbReference>
<evidence type="ECO:0000256" key="6">
    <source>
        <dbReference type="PIRSR" id="PIRSR000197-1"/>
    </source>
</evidence>
<evidence type="ECO:0000256" key="2">
    <source>
        <dbReference type="ARBA" id="ARBA00023002"/>
    </source>
</evidence>
<comment type="pathway">
    <text evidence="5">Amino-acid degradation; L-proline degradation into L-glutamate; L-glutamate from L-proline: step 1/2.</text>
</comment>